<dbReference type="InterPro" id="IPR013233">
    <property type="entry name" value="PIG-X/PBN1"/>
</dbReference>
<evidence type="ECO:0000256" key="9">
    <source>
        <dbReference type="ARBA" id="ARBA00023180"/>
    </source>
</evidence>
<evidence type="ECO:0000313" key="11">
    <source>
        <dbReference type="EMBL" id="KAF3449380.1"/>
    </source>
</evidence>
<evidence type="ECO:0000256" key="1">
    <source>
        <dbReference type="ARBA" id="ARBA00004389"/>
    </source>
</evidence>
<proteinExistence type="inferred from homology"/>
<dbReference type="PANTHER" id="PTHR28650:SF1">
    <property type="entry name" value="PHOSPHATIDYLINOSITOL-GLYCAN BIOSYNTHESIS CLASS X PROTEIN"/>
    <property type="match status" value="1"/>
</dbReference>
<dbReference type="Proteomes" id="UP000796880">
    <property type="component" value="Unassembled WGS sequence"/>
</dbReference>
<dbReference type="PANTHER" id="PTHR28650">
    <property type="entry name" value="PHOSPHATIDYLINOSITOL-GLYCAN BIOSYNTHESIS CLASS X PROTEIN"/>
    <property type="match status" value="1"/>
</dbReference>
<keyword evidence="12" id="KW-1185">Reference proteome</keyword>
<keyword evidence="6" id="KW-0256">Endoplasmic reticulum</keyword>
<comment type="pathway">
    <text evidence="2">Glycolipid biosynthesis; glycosylphosphatidylinositol-anchor biosynthesis.</text>
</comment>
<keyword evidence="8 10" id="KW-0472">Membrane</keyword>
<dbReference type="UniPathway" id="UPA00196"/>
<evidence type="ECO:0000256" key="8">
    <source>
        <dbReference type="ARBA" id="ARBA00023136"/>
    </source>
</evidence>
<accession>A0A8K0HBQ8</accession>
<comment type="subcellular location">
    <subcellularLocation>
        <location evidence="1">Endoplasmic reticulum membrane</location>
        <topology evidence="1">Single-pass membrane protein</topology>
    </subcellularLocation>
</comment>
<evidence type="ECO:0000256" key="7">
    <source>
        <dbReference type="ARBA" id="ARBA00022989"/>
    </source>
</evidence>
<dbReference type="GO" id="GO:0005789">
    <property type="term" value="C:endoplasmic reticulum membrane"/>
    <property type="evidence" value="ECO:0007669"/>
    <property type="project" value="UniProtKB-SubCell"/>
</dbReference>
<feature type="transmembrane region" description="Helical" evidence="10">
    <location>
        <begin position="17"/>
        <end position="37"/>
    </location>
</feature>
<evidence type="ECO:0000313" key="12">
    <source>
        <dbReference type="Proteomes" id="UP000796880"/>
    </source>
</evidence>
<evidence type="ECO:0000256" key="10">
    <source>
        <dbReference type="SAM" id="Phobius"/>
    </source>
</evidence>
<gene>
    <name evidence="11" type="ORF">FNV43_RR10108</name>
</gene>
<dbReference type="AlphaFoldDB" id="A0A8K0HBQ8"/>
<evidence type="ECO:0008006" key="13">
    <source>
        <dbReference type="Google" id="ProtNLM"/>
    </source>
</evidence>
<evidence type="ECO:0000256" key="5">
    <source>
        <dbReference type="ARBA" id="ARBA00022692"/>
    </source>
</evidence>
<dbReference type="InterPro" id="IPR040039">
    <property type="entry name" value="PIGX"/>
</dbReference>
<reference evidence="11" key="1">
    <citation type="submission" date="2020-03" db="EMBL/GenBank/DDBJ databases">
        <title>A high-quality chromosome-level genome assembly of a woody plant with both climbing and erect habits, Rhamnella rubrinervis.</title>
        <authorList>
            <person name="Lu Z."/>
            <person name="Yang Y."/>
            <person name="Zhu X."/>
            <person name="Sun Y."/>
        </authorList>
    </citation>
    <scope>NUCLEOTIDE SEQUENCE</scope>
    <source>
        <strain evidence="11">BYM</strain>
        <tissue evidence="11">Leaf</tissue>
    </source>
</reference>
<sequence>MAAAGSVTWCMETQRQVHLCICLLVGIPLIFLCGNGFCVDSSSFSSKEVTCDPNFVSDNSDSSSDCSFKKYIMKSYYEIHESLNDLDFQEFIDQELPFGFCEALPDKPNILPRLSVLQRNLNGEGSHRHLSSSIKLNIKLESTSELHPHQCQVILIERLPSGVYADPFELQHLLQRGVCNDIAVFGDTNLESPSFLSNRSAVEINIDVGPTTWSSHKNEVDVKVKLPLHARYAVSE</sequence>
<keyword evidence="5 10" id="KW-0812">Transmembrane</keyword>
<comment type="caution">
    <text evidence="11">The sequence shown here is derived from an EMBL/GenBank/DDBJ whole genome shotgun (WGS) entry which is preliminary data.</text>
</comment>
<evidence type="ECO:0000256" key="6">
    <source>
        <dbReference type="ARBA" id="ARBA00022824"/>
    </source>
</evidence>
<comment type="similarity">
    <text evidence="3">Belongs to the PIGX family.</text>
</comment>
<keyword evidence="4" id="KW-0337">GPI-anchor biosynthesis</keyword>
<dbReference type="GO" id="GO:0006506">
    <property type="term" value="P:GPI anchor biosynthetic process"/>
    <property type="evidence" value="ECO:0007669"/>
    <property type="project" value="UniProtKB-UniPathway"/>
</dbReference>
<name>A0A8K0HBQ8_9ROSA</name>
<dbReference type="Pfam" id="PF08320">
    <property type="entry name" value="PIG-X"/>
    <property type="match status" value="1"/>
</dbReference>
<evidence type="ECO:0000256" key="4">
    <source>
        <dbReference type="ARBA" id="ARBA00022502"/>
    </source>
</evidence>
<dbReference type="EMBL" id="VOIH02000004">
    <property type="protein sequence ID" value="KAF3449380.1"/>
    <property type="molecule type" value="Genomic_DNA"/>
</dbReference>
<evidence type="ECO:0000256" key="2">
    <source>
        <dbReference type="ARBA" id="ARBA00004687"/>
    </source>
</evidence>
<organism evidence="11 12">
    <name type="scientific">Rhamnella rubrinervis</name>
    <dbReference type="NCBI Taxonomy" id="2594499"/>
    <lineage>
        <taxon>Eukaryota</taxon>
        <taxon>Viridiplantae</taxon>
        <taxon>Streptophyta</taxon>
        <taxon>Embryophyta</taxon>
        <taxon>Tracheophyta</taxon>
        <taxon>Spermatophyta</taxon>
        <taxon>Magnoliopsida</taxon>
        <taxon>eudicotyledons</taxon>
        <taxon>Gunneridae</taxon>
        <taxon>Pentapetalae</taxon>
        <taxon>rosids</taxon>
        <taxon>fabids</taxon>
        <taxon>Rosales</taxon>
        <taxon>Rhamnaceae</taxon>
        <taxon>rhamnoid group</taxon>
        <taxon>Rhamneae</taxon>
        <taxon>Rhamnella</taxon>
    </lineage>
</organism>
<evidence type="ECO:0000256" key="3">
    <source>
        <dbReference type="ARBA" id="ARBA00010345"/>
    </source>
</evidence>
<protein>
    <recommendedName>
        <fullName evidence="13">Phosphatidylinositol-glycan biosynthesis class X protein</fullName>
    </recommendedName>
</protein>
<keyword evidence="7 10" id="KW-1133">Transmembrane helix</keyword>
<keyword evidence="9" id="KW-0325">Glycoprotein</keyword>
<dbReference type="OrthoDB" id="5546453at2759"/>